<comment type="caution">
    <text evidence="1">The sequence shown here is derived from an EMBL/GenBank/DDBJ whole genome shotgun (WGS) entry which is preliminary data.</text>
</comment>
<protein>
    <submittedName>
        <fullName evidence="1">Uncharacterized protein</fullName>
    </submittedName>
</protein>
<gene>
    <name evidence="1" type="primary">AVEN_258290_1</name>
    <name evidence="1" type="ORF">NPIL_177641</name>
</gene>
<evidence type="ECO:0000313" key="2">
    <source>
        <dbReference type="Proteomes" id="UP000887013"/>
    </source>
</evidence>
<accession>A0A8X6TQ12</accession>
<name>A0A8X6TQ12_NEPPI</name>
<organism evidence="1 2">
    <name type="scientific">Nephila pilipes</name>
    <name type="common">Giant wood spider</name>
    <name type="synonym">Nephila maculata</name>
    <dbReference type="NCBI Taxonomy" id="299642"/>
    <lineage>
        <taxon>Eukaryota</taxon>
        <taxon>Metazoa</taxon>
        <taxon>Ecdysozoa</taxon>
        <taxon>Arthropoda</taxon>
        <taxon>Chelicerata</taxon>
        <taxon>Arachnida</taxon>
        <taxon>Araneae</taxon>
        <taxon>Araneomorphae</taxon>
        <taxon>Entelegynae</taxon>
        <taxon>Araneoidea</taxon>
        <taxon>Nephilidae</taxon>
        <taxon>Nephila</taxon>
    </lineage>
</organism>
<reference evidence="1" key="1">
    <citation type="submission" date="2020-08" db="EMBL/GenBank/DDBJ databases">
        <title>Multicomponent nature underlies the extraordinary mechanical properties of spider dragline silk.</title>
        <authorList>
            <person name="Kono N."/>
            <person name="Nakamura H."/>
            <person name="Mori M."/>
            <person name="Yoshida Y."/>
            <person name="Ohtoshi R."/>
            <person name="Malay A.D."/>
            <person name="Moran D.A.P."/>
            <person name="Tomita M."/>
            <person name="Numata K."/>
            <person name="Arakawa K."/>
        </authorList>
    </citation>
    <scope>NUCLEOTIDE SEQUENCE</scope>
</reference>
<dbReference type="AlphaFoldDB" id="A0A8X6TQ12"/>
<evidence type="ECO:0000313" key="1">
    <source>
        <dbReference type="EMBL" id="GFT34415.1"/>
    </source>
</evidence>
<proteinExistence type="predicted"/>
<keyword evidence="2" id="KW-1185">Reference proteome</keyword>
<sequence length="317" mass="38027">MTPEEKQTFDIFSTTPDSPQGFKLEVDLEFPTTLHDEHNDIPMAAEHLNISYDMLSPYSKLLYTDSLYLHVQTVNVYADLKGHFSEILDLSNFPVDHFLFDETNRGKLETLKNEIYKPIREFVGGTFWRYETRRSEMRYDTQGSKETELLSLVQLASLTIIHRIKRTNILSLPFPHTIKHYYLLENYSSLHDHFIPTFSDAELLNFYMHRDELNFFCDVPLPFEIYTILRTRCSSFGYLSDRSFYNFYWFTVDASNEEDIFHICSDCARTNFQNRRFRIKERKHRFIKYFSFPQLLYEEFNTFFCTSCKRFPSFYHC</sequence>
<dbReference type="Proteomes" id="UP000887013">
    <property type="component" value="Unassembled WGS sequence"/>
</dbReference>
<dbReference type="EMBL" id="BMAW01108513">
    <property type="protein sequence ID" value="GFT34415.1"/>
    <property type="molecule type" value="Genomic_DNA"/>
</dbReference>